<evidence type="ECO:0000313" key="4">
    <source>
        <dbReference type="Proteomes" id="UP000001555"/>
    </source>
</evidence>
<dbReference type="Proteomes" id="UP000001555">
    <property type="component" value="Unassembled WGS sequence"/>
</dbReference>
<dbReference type="EMBL" id="ABJB010958598">
    <property type="status" value="NOT_ANNOTATED_CDS"/>
    <property type="molecule type" value="Genomic_DNA"/>
</dbReference>
<dbReference type="EnsemblMetazoa" id="ISCW009834-RA">
    <property type="protein sequence ID" value="ISCW009834-PA"/>
    <property type="gene ID" value="ISCW009834"/>
</dbReference>
<dbReference type="EMBL" id="DS841316">
    <property type="protein sequence ID" value="EEC12921.1"/>
    <property type="molecule type" value="Genomic_DNA"/>
</dbReference>
<evidence type="ECO:0000313" key="3">
    <source>
        <dbReference type="EnsemblMetazoa" id="ISCW009834-PA"/>
    </source>
</evidence>
<dbReference type="EMBL" id="ABJB010773776">
    <property type="status" value="NOT_ANNOTATED_CDS"/>
    <property type="molecule type" value="Genomic_DNA"/>
</dbReference>
<gene>
    <name evidence="2" type="ORF">IscW_ISCW009834</name>
</gene>
<dbReference type="EMBL" id="ABJB010778167">
    <property type="status" value="NOT_ANNOTATED_CDS"/>
    <property type="molecule type" value="Genomic_DNA"/>
</dbReference>
<evidence type="ECO:0000256" key="1">
    <source>
        <dbReference type="SAM" id="MobiDB-lite"/>
    </source>
</evidence>
<feature type="region of interest" description="Disordered" evidence="1">
    <location>
        <begin position="129"/>
        <end position="148"/>
    </location>
</feature>
<dbReference type="PaxDb" id="6945-B7Q249"/>
<keyword evidence="4" id="KW-1185">Reference proteome</keyword>
<sequence length="253" mass="28024">MEYTIKEGLLWTAIEKLLELQNKLLGTNNLPESKYLFRQFAGTSADEVSFHFYCPKCETHLRKTAGGLKERDIWFTCSPCAERYLSKDLMSTGSYFVGLPLETQLASVLADETVREQLAASLAARDAPRSTVKSDGSQGATKGGDGDKLLSDVEERVVGPLSVESMAGIPGIFNIGVAVEVPMDEPFSLLLLEYEEKLLALQRHVIALRKNRSYLIIGQIENTNETPIFFGQPSNYVVDVRGSKEVRLRSIGN</sequence>
<reference evidence="3" key="2">
    <citation type="submission" date="2020-05" db="UniProtKB">
        <authorList>
            <consortium name="EnsemblMetazoa"/>
        </authorList>
    </citation>
    <scope>IDENTIFICATION</scope>
    <source>
        <strain evidence="3">wikel</strain>
    </source>
</reference>
<dbReference type="VEuPathDB" id="VectorBase:ISCW009834"/>
<name>B7Q249_IXOSC</name>
<proteinExistence type="predicted"/>
<dbReference type="VEuPathDB" id="VectorBase:ISCI009834"/>
<dbReference type="EMBL" id="ABJB010596024">
    <property type="status" value="NOT_ANNOTATED_CDS"/>
    <property type="molecule type" value="Genomic_DNA"/>
</dbReference>
<dbReference type="EMBL" id="ABJB011035306">
    <property type="status" value="NOT_ANNOTATED_CDS"/>
    <property type="molecule type" value="Genomic_DNA"/>
</dbReference>
<accession>B7Q249</accession>
<dbReference type="InParanoid" id="B7Q249"/>
<organism>
    <name type="scientific">Ixodes scapularis</name>
    <name type="common">Black-legged tick</name>
    <name type="synonym">Deer tick</name>
    <dbReference type="NCBI Taxonomy" id="6945"/>
    <lineage>
        <taxon>Eukaryota</taxon>
        <taxon>Metazoa</taxon>
        <taxon>Ecdysozoa</taxon>
        <taxon>Arthropoda</taxon>
        <taxon>Chelicerata</taxon>
        <taxon>Arachnida</taxon>
        <taxon>Acari</taxon>
        <taxon>Parasitiformes</taxon>
        <taxon>Ixodida</taxon>
        <taxon>Ixodoidea</taxon>
        <taxon>Ixodidae</taxon>
        <taxon>Ixodinae</taxon>
        <taxon>Ixodes</taxon>
    </lineage>
</organism>
<evidence type="ECO:0000313" key="2">
    <source>
        <dbReference type="EMBL" id="EEC12921.1"/>
    </source>
</evidence>
<reference evidence="2 4" key="1">
    <citation type="submission" date="2008-03" db="EMBL/GenBank/DDBJ databases">
        <title>Annotation of Ixodes scapularis.</title>
        <authorList>
            <consortium name="Ixodes scapularis Genome Project Consortium"/>
            <person name="Caler E."/>
            <person name="Hannick L.I."/>
            <person name="Bidwell S."/>
            <person name="Joardar V."/>
            <person name="Thiagarajan M."/>
            <person name="Amedeo P."/>
            <person name="Galinsky K.J."/>
            <person name="Schobel S."/>
            <person name="Inman J."/>
            <person name="Hostetler J."/>
            <person name="Miller J."/>
            <person name="Hammond M."/>
            <person name="Megy K."/>
            <person name="Lawson D."/>
            <person name="Kodira C."/>
            <person name="Sutton G."/>
            <person name="Meyer J."/>
            <person name="Hill C.A."/>
            <person name="Birren B."/>
            <person name="Nene V."/>
            <person name="Collins F."/>
            <person name="Alarcon-Chaidez F."/>
            <person name="Wikel S."/>
            <person name="Strausberg R."/>
        </authorList>
    </citation>
    <scope>NUCLEOTIDE SEQUENCE [LARGE SCALE GENOMIC DNA]</scope>
    <source>
        <strain evidence="4">Wikel</strain>
        <strain evidence="2">Wikel colony</strain>
    </source>
</reference>
<protein>
    <submittedName>
        <fullName evidence="2 3">Uncharacterized protein</fullName>
    </submittedName>
</protein>
<dbReference type="HOGENOM" id="CLU_1099538_0_0_1"/>
<feature type="compositionally biased region" description="Polar residues" evidence="1">
    <location>
        <begin position="131"/>
        <end position="140"/>
    </location>
</feature>
<dbReference type="AlphaFoldDB" id="B7Q249"/>